<dbReference type="AlphaFoldDB" id="A0A9W4UA31"/>
<feature type="compositionally biased region" description="Low complexity" evidence="1">
    <location>
        <begin position="57"/>
        <end position="79"/>
    </location>
</feature>
<evidence type="ECO:0000313" key="3">
    <source>
        <dbReference type="Proteomes" id="UP001152607"/>
    </source>
</evidence>
<feature type="region of interest" description="Disordered" evidence="1">
    <location>
        <begin position="1"/>
        <end position="116"/>
    </location>
</feature>
<feature type="compositionally biased region" description="Polar residues" evidence="1">
    <location>
        <begin position="375"/>
        <end position="387"/>
    </location>
</feature>
<keyword evidence="3" id="KW-1185">Reference proteome</keyword>
<reference evidence="2" key="1">
    <citation type="submission" date="2023-01" db="EMBL/GenBank/DDBJ databases">
        <authorList>
            <person name="Van Ghelder C."/>
            <person name="Rancurel C."/>
        </authorList>
    </citation>
    <scope>NUCLEOTIDE SEQUENCE</scope>
    <source>
        <strain evidence="2">CNCM I-4278</strain>
    </source>
</reference>
<feature type="compositionally biased region" description="Basic and acidic residues" evidence="1">
    <location>
        <begin position="255"/>
        <end position="274"/>
    </location>
</feature>
<feature type="compositionally biased region" description="Polar residues" evidence="1">
    <location>
        <begin position="275"/>
        <end position="303"/>
    </location>
</feature>
<feature type="compositionally biased region" description="Polar residues" evidence="1">
    <location>
        <begin position="530"/>
        <end position="545"/>
    </location>
</feature>
<comment type="caution">
    <text evidence="2">The sequence shown here is derived from an EMBL/GenBank/DDBJ whole genome shotgun (WGS) entry which is preliminary data.</text>
</comment>
<feature type="compositionally biased region" description="Polar residues" evidence="1">
    <location>
        <begin position="1"/>
        <end position="13"/>
    </location>
</feature>
<evidence type="ECO:0000256" key="1">
    <source>
        <dbReference type="SAM" id="MobiDB-lite"/>
    </source>
</evidence>
<gene>
    <name evidence="2" type="ORF">PDIGIT_LOCUS3490</name>
</gene>
<feature type="region of interest" description="Disordered" evidence="1">
    <location>
        <begin position="250"/>
        <end position="303"/>
    </location>
</feature>
<proteinExistence type="predicted"/>
<dbReference type="EMBL" id="CAOQHR010000002">
    <property type="protein sequence ID" value="CAI6318170.1"/>
    <property type="molecule type" value="Genomic_DNA"/>
</dbReference>
<sequence length="569" mass="63531">MSTPNSLRHAQSVASTPSTTSSSPAASTSNMVEPKSEYLRHALEAQRAKQTTPASTSSPAPIESKPSAPEAASPSTSDPWLEQAKDESFLPRNTPTRRTRRPSDGMAPRKPTIREQQAEVDKLKEALFSQNMKLELISKQNNELKDEIEEANDRIAQLEHLEEDNHDLRETNRHLEDKIEDIYDDYEELQKRNADILQIQEESVQNMELQNNALEEAAEIIFRMEQQKESLARENALLRQQMSNLQAPTTGYHHTGMDGDTKGPARVYSVDESRPSTSHFDSDYYSQPASPQVEASKQSLPSVTVSDRARDFLTLNKVSKKSTHDLKKRMSEASVKVARSKSKVPEAPPTAKSHAESRPIVTQQPVRTPRRTRPSAQLSPSVAGSSNSRKHDQQAPSTPTNQSDGLRGMFRDQLTLDTSSHSSQGASPGFTQSPLESKNLRPVQVPIRSDQVRPNSRTRHERHKPTHRPDSGHGRQSDDPDWDKYSPTDSVATDLTTEPDRDPRTRWWKTVDGLSSGAGGPARALARSRGQPSHLQPNSSGQNFLFNPAESDEEFIAKLKSQMPSRRDR</sequence>
<name>A0A9W4UA31_9PLEO</name>
<feature type="compositionally biased region" description="Low complexity" evidence="1">
    <location>
        <begin position="14"/>
        <end position="29"/>
    </location>
</feature>
<dbReference type="Proteomes" id="UP001152607">
    <property type="component" value="Unassembled WGS sequence"/>
</dbReference>
<organism evidence="2 3">
    <name type="scientific">Periconia digitata</name>
    <dbReference type="NCBI Taxonomy" id="1303443"/>
    <lineage>
        <taxon>Eukaryota</taxon>
        <taxon>Fungi</taxon>
        <taxon>Dikarya</taxon>
        <taxon>Ascomycota</taxon>
        <taxon>Pezizomycotina</taxon>
        <taxon>Dothideomycetes</taxon>
        <taxon>Pleosporomycetidae</taxon>
        <taxon>Pleosporales</taxon>
        <taxon>Massarineae</taxon>
        <taxon>Periconiaceae</taxon>
        <taxon>Periconia</taxon>
    </lineage>
</organism>
<protein>
    <submittedName>
        <fullName evidence="2">Uncharacterized protein</fullName>
    </submittedName>
</protein>
<feature type="compositionally biased region" description="Basic and acidic residues" evidence="1">
    <location>
        <begin position="34"/>
        <end position="47"/>
    </location>
</feature>
<feature type="region of interest" description="Disordered" evidence="1">
    <location>
        <begin position="321"/>
        <end position="549"/>
    </location>
</feature>
<dbReference type="OrthoDB" id="10251744at2759"/>
<feature type="compositionally biased region" description="Polar residues" evidence="1">
    <location>
        <begin position="394"/>
        <end position="404"/>
    </location>
</feature>
<accession>A0A9W4UA31</accession>
<feature type="compositionally biased region" description="Basic and acidic residues" evidence="1">
    <location>
        <begin position="322"/>
        <end position="331"/>
    </location>
</feature>
<feature type="compositionally biased region" description="Basic residues" evidence="1">
    <location>
        <begin position="456"/>
        <end position="466"/>
    </location>
</feature>
<evidence type="ECO:0000313" key="2">
    <source>
        <dbReference type="EMBL" id="CAI6318170.1"/>
    </source>
</evidence>
<feature type="compositionally biased region" description="Basic and acidic residues" evidence="1">
    <location>
        <begin position="467"/>
        <end position="486"/>
    </location>
</feature>
<feature type="compositionally biased region" description="Polar residues" evidence="1">
    <location>
        <begin position="415"/>
        <end position="436"/>
    </location>
</feature>
<feature type="compositionally biased region" description="Polar residues" evidence="1">
    <location>
        <begin position="487"/>
        <end position="496"/>
    </location>
</feature>